<feature type="domain" description="3-keto-alpha-glucoside-1,2-lyase/3-keto-2-hydroxy-glucal hydratase" evidence="1">
    <location>
        <begin position="170"/>
        <end position="336"/>
    </location>
</feature>
<dbReference type="Proteomes" id="UP000198990">
    <property type="component" value="Unassembled WGS sequence"/>
</dbReference>
<organism evidence="2 3">
    <name type="scientific">Maribacter orientalis</name>
    <dbReference type="NCBI Taxonomy" id="228957"/>
    <lineage>
        <taxon>Bacteria</taxon>
        <taxon>Pseudomonadati</taxon>
        <taxon>Bacteroidota</taxon>
        <taxon>Flavobacteriia</taxon>
        <taxon>Flavobacteriales</taxon>
        <taxon>Flavobacteriaceae</taxon>
        <taxon>Maribacter</taxon>
    </lineage>
</organism>
<sequence length="341" mass="37799">MILIEFKSSSRNSMLKLPVYLKAYQTFNTMNTIKTAFTLLCFATLSINVMVGQEGHPLEGKWNLTIDQEGEELPSWLEIRHSGTNTLIGRFTYAFGSARPVAEIEKHGDLFSFKIPPQWEPGASNMEFEGKIVGDGLEGTMIYVDGKTYKWTATKSPILPFYDDVKEGKTIKLFNGKNLNGWKIKEGNQWAVIDGVLTSTKSGVNLISEEKFKDFKLHAEFRYPEGSNSGLYLRGRYEVQIADNIGLEASSIYFGGIYGLLSPSENVAMKAGEWQSFDITLIGRRVTIVANGKTIISNQNIDGMTGGALDNNEAEAGPIMIQGDHGPVEFRKLEITPLSKG</sequence>
<evidence type="ECO:0000259" key="1">
    <source>
        <dbReference type="Pfam" id="PF06439"/>
    </source>
</evidence>
<evidence type="ECO:0000313" key="2">
    <source>
        <dbReference type="EMBL" id="SEM03088.1"/>
    </source>
</evidence>
<proteinExistence type="predicted"/>
<keyword evidence="3" id="KW-1185">Reference proteome</keyword>
<dbReference type="STRING" id="228957.SAMN04488008_10872"/>
<dbReference type="InterPro" id="IPR010496">
    <property type="entry name" value="AL/BT2_dom"/>
</dbReference>
<name>A0A1H7V2F0_9FLAO</name>
<accession>A0A1H7V2F0</accession>
<dbReference type="Gene3D" id="2.60.120.560">
    <property type="entry name" value="Exo-inulinase, domain 1"/>
    <property type="match status" value="1"/>
</dbReference>
<reference evidence="3" key="1">
    <citation type="submission" date="2016-10" db="EMBL/GenBank/DDBJ databases">
        <authorList>
            <person name="Varghese N."/>
            <person name="Submissions S."/>
        </authorList>
    </citation>
    <scope>NUCLEOTIDE SEQUENCE [LARGE SCALE GENOMIC DNA]</scope>
    <source>
        <strain evidence="3">DSM 16471</strain>
    </source>
</reference>
<dbReference type="AlphaFoldDB" id="A0A1H7V2F0"/>
<dbReference type="GO" id="GO:0016787">
    <property type="term" value="F:hydrolase activity"/>
    <property type="evidence" value="ECO:0007669"/>
    <property type="project" value="InterPro"/>
</dbReference>
<dbReference type="Pfam" id="PF06439">
    <property type="entry name" value="3keto-disac_hyd"/>
    <property type="match status" value="1"/>
</dbReference>
<protein>
    <recommendedName>
        <fullName evidence="1">3-keto-alpha-glucoside-1,2-lyase/3-keto-2-hydroxy-glucal hydratase domain-containing protein</fullName>
    </recommendedName>
</protein>
<evidence type="ECO:0000313" key="3">
    <source>
        <dbReference type="Proteomes" id="UP000198990"/>
    </source>
</evidence>
<gene>
    <name evidence="2" type="ORF">SAMN04488008_10872</name>
</gene>
<dbReference type="EMBL" id="FNZN01000008">
    <property type="protein sequence ID" value="SEM03088.1"/>
    <property type="molecule type" value="Genomic_DNA"/>
</dbReference>